<dbReference type="SUPFAM" id="SSF53756">
    <property type="entry name" value="UDP-Glycosyltransferase/glycogen phosphorylase"/>
    <property type="match status" value="1"/>
</dbReference>
<dbReference type="PANTHER" id="PTHR43174:SF2">
    <property type="entry name" value="UDP-N-ACETYLGLUCOSAMINE 2-EPIMERASE"/>
    <property type="match status" value="1"/>
</dbReference>
<dbReference type="Gene3D" id="3.40.50.2000">
    <property type="entry name" value="Glycogen Phosphorylase B"/>
    <property type="match status" value="1"/>
</dbReference>
<name>A0A382TGW7_9ZZZZ</name>
<dbReference type="InterPro" id="IPR029767">
    <property type="entry name" value="WecB-like"/>
</dbReference>
<dbReference type="AlphaFoldDB" id="A0A382TGW7"/>
<evidence type="ECO:0000313" key="5">
    <source>
        <dbReference type="EMBL" id="SVD21022.1"/>
    </source>
</evidence>
<sequence length="94" mass="10244">MNKSFIVLTDSGGVQEEAPSLGKPILVMRDNTERPEGVAIGTAILVGTQKNKIIKNVEKLLIDKELYNKMSSTANPYGDGNASKRIFDVINSHL</sequence>
<dbReference type="EMBL" id="UINC01136323">
    <property type="protein sequence ID" value="SVD21022.1"/>
    <property type="molecule type" value="Genomic_DNA"/>
</dbReference>
<dbReference type="InterPro" id="IPR003331">
    <property type="entry name" value="UDP_GlcNAc_Epimerase_2_dom"/>
</dbReference>
<gene>
    <name evidence="5" type="ORF">METZ01_LOCUS373876</name>
</gene>
<dbReference type="PANTHER" id="PTHR43174">
    <property type="entry name" value="UDP-N-ACETYLGLUCOSAMINE 2-EPIMERASE"/>
    <property type="match status" value="1"/>
</dbReference>
<dbReference type="EC" id="5.1.3.14" evidence="3"/>
<dbReference type="GO" id="GO:0008761">
    <property type="term" value="F:UDP-N-acetylglucosamine 2-epimerase activity"/>
    <property type="evidence" value="ECO:0007669"/>
    <property type="project" value="UniProtKB-EC"/>
</dbReference>
<comment type="similarity">
    <text evidence="2">Belongs to the UDP-N-acetylglucosamine 2-epimerase family.</text>
</comment>
<feature type="domain" description="UDP-N-acetylglucosamine 2-epimerase" evidence="4">
    <location>
        <begin position="1"/>
        <end position="90"/>
    </location>
</feature>
<accession>A0A382TGW7</accession>
<keyword evidence="1" id="KW-0413">Isomerase</keyword>
<protein>
    <recommendedName>
        <fullName evidence="3">UDP-N-acetylglucosamine 2-epimerase (non-hydrolyzing)</fullName>
        <ecNumber evidence="3">5.1.3.14</ecNumber>
    </recommendedName>
</protein>
<reference evidence="5" key="1">
    <citation type="submission" date="2018-05" db="EMBL/GenBank/DDBJ databases">
        <authorList>
            <person name="Lanie J.A."/>
            <person name="Ng W.-L."/>
            <person name="Kazmierczak K.M."/>
            <person name="Andrzejewski T.M."/>
            <person name="Davidsen T.M."/>
            <person name="Wayne K.J."/>
            <person name="Tettelin H."/>
            <person name="Glass J.I."/>
            <person name="Rusch D."/>
            <person name="Podicherti R."/>
            <person name="Tsui H.-C.T."/>
            <person name="Winkler M.E."/>
        </authorList>
    </citation>
    <scope>NUCLEOTIDE SEQUENCE</scope>
</reference>
<proteinExistence type="inferred from homology"/>
<evidence type="ECO:0000259" key="4">
    <source>
        <dbReference type="Pfam" id="PF02350"/>
    </source>
</evidence>
<dbReference type="Pfam" id="PF02350">
    <property type="entry name" value="Epimerase_2"/>
    <property type="match status" value="1"/>
</dbReference>
<evidence type="ECO:0000256" key="3">
    <source>
        <dbReference type="ARBA" id="ARBA00038858"/>
    </source>
</evidence>
<evidence type="ECO:0000256" key="2">
    <source>
        <dbReference type="ARBA" id="ARBA00038209"/>
    </source>
</evidence>
<evidence type="ECO:0000256" key="1">
    <source>
        <dbReference type="ARBA" id="ARBA00023235"/>
    </source>
</evidence>
<organism evidence="5">
    <name type="scientific">marine metagenome</name>
    <dbReference type="NCBI Taxonomy" id="408172"/>
    <lineage>
        <taxon>unclassified sequences</taxon>
        <taxon>metagenomes</taxon>
        <taxon>ecological metagenomes</taxon>
    </lineage>
</organism>